<dbReference type="Pfam" id="PF00400">
    <property type="entry name" value="WD40"/>
    <property type="match status" value="3"/>
</dbReference>
<evidence type="ECO:0000256" key="4">
    <source>
        <dbReference type="ARBA" id="ARBA00023054"/>
    </source>
</evidence>
<dbReference type="Pfam" id="PF16300">
    <property type="entry name" value="WD40_4"/>
    <property type="match status" value="1"/>
</dbReference>
<comment type="similarity">
    <text evidence="1 7">Belongs to the WD repeat coronin family.</text>
</comment>
<evidence type="ECO:0000313" key="11">
    <source>
        <dbReference type="Proteomes" id="UP000242188"/>
    </source>
</evidence>
<evidence type="ECO:0000256" key="2">
    <source>
        <dbReference type="ARBA" id="ARBA00022574"/>
    </source>
</evidence>
<keyword evidence="4" id="KW-0175">Coiled coil</keyword>
<dbReference type="PROSITE" id="PS50082">
    <property type="entry name" value="WD_REPEATS_2"/>
    <property type="match status" value="3"/>
</dbReference>
<comment type="caution">
    <text evidence="10">The sequence shown here is derived from an EMBL/GenBank/DDBJ whole genome shotgun (WGS) entry which is preliminary data.</text>
</comment>
<keyword evidence="2 6" id="KW-0853">WD repeat</keyword>
<name>A0A210QCS8_MIZYE</name>
<evidence type="ECO:0000256" key="3">
    <source>
        <dbReference type="ARBA" id="ARBA00022737"/>
    </source>
</evidence>
<dbReference type="Gene3D" id="2.130.10.10">
    <property type="entry name" value="YVTN repeat-like/Quinoprotein amine dehydrogenase"/>
    <property type="match status" value="1"/>
</dbReference>
<feature type="repeat" description="WD" evidence="6">
    <location>
        <begin position="88"/>
        <end position="122"/>
    </location>
</feature>
<dbReference type="PANTHER" id="PTHR10856">
    <property type="entry name" value="CORONIN"/>
    <property type="match status" value="1"/>
</dbReference>
<feature type="region of interest" description="Disordered" evidence="8">
    <location>
        <begin position="439"/>
        <end position="491"/>
    </location>
</feature>
<accession>A0A210QCS8</accession>
<evidence type="ECO:0000256" key="7">
    <source>
        <dbReference type="RuleBase" id="RU280818"/>
    </source>
</evidence>
<dbReference type="AlphaFoldDB" id="A0A210QCS8"/>
<keyword evidence="11" id="KW-1185">Reference proteome</keyword>
<dbReference type="PROSITE" id="PS50294">
    <property type="entry name" value="WD_REPEATS_REGION"/>
    <property type="match status" value="1"/>
</dbReference>
<evidence type="ECO:0000313" key="10">
    <source>
        <dbReference type="EMBL" id="OWF46534.1"/>
    </source>
</evidence>
<feature type="repeat" description="WD" evidence="6">
    <location>
        <begin position="138"/>
        <end position="180"/>
    </location>
</feature>
<feature type="domain" description="DUF1899" evidence="9">
    <location>
        <begin position="14"/>
        <end position="79"/>
    </location>
</feature>
<dbReference type="Proteomes" id="UP000242188">
    <property type="component" value="Unassembled WGS sequence"/>
</dbReference>
<dbReference type="SMART" id="SM00320">
    <property type="entry name" value="WD40"/>
    <property type="match status" value="4"/>
</dbReference>
<dbReference type="SMART" id="SM01166">
    <property type="entry name" value="DUF1899"/>
    <property type="match status" value="1"/>
</dbReference>
<dbReference type="GO" id="GO:0051015">
    <property type="term" value="F:actin filament binding"/>
    <property type="evidence" value="ECO:0007669"/>
    <property type="project" value="TreeGrafter"/>
</dbReference>
<protein>
    <recommendedName>
        <fullName evidence="7">Coronin</fullName>
    </recommendedName>
</protein>
<dbReference type="InterPro" id="IPR015505">
    <property type="entry name" value="Coronin"/>
</dbReference>
<gene>
    <name evidence="10" type="ORF">KP79_PYT23220</name>
</gene>
<evidence type="ECO:0000256" key="6">
    <source>
        <dbReference type="PROSITE-ProRule" id="PRU00221"/>
    </source>
</evidence>
<dbReference type="InterPro" id="IPR019775">
    <property type="entry name" value="WD40_repeat_CS"/>
</dbReference>
<feature type="compositionally biased region" description="Polar residues" evidence="8">
    <location>
        <begin position="480"/>
        <end position="491"/>
    </location>
</feature>
<dbReference type="FunFam" id="2.130.10.10:FF:000502">
    <property type="entry name" value="Coronin"/>
    <property type="match status" value="1"/>
</dbReference>
<dbReference type="InterPro" id="IPR015048">
    <property type="entry name" value="DUF1899"/>
</dbReference>
<dbReference type="SMART" id="SM01167">
    <property type="entry name" value="DUF1900"/>
    <property type="match status" value="1"/>
</dbReference>
<dbReference type="InterPro" id="IPR001680">
    <property type="entry name" value="WD40_rpt"/>
</dbReference>
<dbReference type="OrthoDB" id="1850764at2759"/>
<evidence type="ECO:0000256" key="8">
    <source>
        <dbReference type="SAM" id="MobiDB-lite"/>
    </source>
</evidence>
<evidence type="ECO:0000259" key="9">
    <source>
        <dbReference type="SMART" id="SM01166"/>
    </source>
</evidence>
<dbReference type="EMBL" id="NEDP02004168">
    <property type="protein sequence ID" value="OWF46534.1"/>
    <property type="molecule type" value="Genomic_DNA"/>
</dbReference>
<feature type="compositionally biased region" description="Polar residues" evidence="8">
    <location>
        <begin position="459"/>
        <end position="471"/>
    </location>
</feature>
<dbReference type="PANTHER" id="PTHR10856:SF44">
    <property type="entry name" value="CORONIN"/>
    <property type="match status" value="1"/>
</dbReference>
<dbReference type="PROSITE" id="PS00678">
    <property type="entry name" value="WD_REPEATS_1"/>
    <property type="match status" value="1"/>
</dbReference>
<evidence type="ECO:0000256" key="1">
    <source>
        <dbReference type="ARBA" id="ARBA00009482"/>
    </source>
</evidence>
<feature type="repeat" description="WD" evidence="6">
    <location>
        <begin position="181"/>
        <end position="213"/>
    </location>
</feature>
<keyword evidence="5" id="KW-0009">Actin-binding</keyword>
<dbReference type="STRING" id="6573.A0A210QCS8"/>
<dbReference type="Pfam" id="PF08953">
    <property type="entry name" value="DUF1899"/>
    <property type="match status" value="1"/>
</dbReference>
<sequence>MTTADIDHLRTQMPFQVRSSKFRHVFGRAHRKEQCYENIKITRNAHDSNFCAVNPKFIAVVVESSGGGSFLCIPLHQTGRVDVNAPRISGHAGKVLDIKWSPFSDYMIASCSDDNTVKVWQLPENGLKGNLTEWVVDLHGHSRRATYIDWHPTAENVLLSAGMDFKCILWNIEQAEPINIIDCHKDTVFSMSWNREGSLFASTCKDRNLRIIDPRISSVAMETQGHVGNKASKVAFVSSQNKLITTGFDRMSTRQLALWDVKNLRKPINMIEMDSSSGVVLPFYDYDSKVVYTAGKGDGNIRYFEITDDSEGIHYLNQFQSPFPQRGFGVMPKRGCDTSKCEVMRFYKLLAAKDIIEPISMIVPRKSDKFHDDIYPPTPSMIPSLSADEWISGQNREPILMSLLDGSVTNSPKCTSANAVQKQDGSLAQTPTITTYKALSPPQLDRPVPFPTTAPGQMGKQTGQPRQQRTEPASLKNIKRLSSNEDYITLR</sequence>
<dbReference type="InterPro" id="IPR015943">
    <property type="entry name" value="WD40/YVTN_repeat-like_dom_sf"/>
</dbReference>
<evidence type="ECO:0000256" key="5">
    <source>
        <dbReference type="ARBA" id="ARBA00023203"/>
    </source>
</evidence>
<organism evidence="10 11">
    <name type="scientific">Mizuhopecten yessoensis</name>
    <name type="common">Japanese scallop</name>
    <name type="synonym">Patinopecten yessoensis</name>
    <dbReference type="NCBI Taxonomy" id="6573"/>
    <lineage>
        <taxon>Eukaryota</taxon>
        <taxon>Metazoa</taxon>
        <taxon>Spiralia</taxon>
        <taxon>Lophotrochozoa</taxon>
        <taxon>Mollusca</taxon>
        <taxon>Bivalvia</taxon>
        <taxon>Autobranchia</taxon>
        <taxon>Pteriomorphia</taxon>
        <taxon>Pectinida</taxon>
        <taxon>Pectinoidea</taxon>
        <taxon>Pectinidae</taxon>
        <taxon>Mizuhopecten</taxon>
    </lineage>
</organism>
<keyword evidence="3 7" id="KW-0677">Repeat</keyword>
<proteinExistence type="inferred from homology"/>
<dbReference type="InterPro" id="IPR036322">
    <property type="entry name" value="WD40_repeat_dom_sf"/>
</dbReference>
<reference evidence="10 11" key="1">
    <citation type="journal article" date="2017" name="Nat. Ecol. Evol.">
        <title>Scallop genome provides insights into evolution of bilaterian karyotype and development.</title>
        <authorList>
            <person name="Wang S."/>
            <person name="Zhang J."/>
            <person name="Jiao W."/>
            <person name="Li J."/>
            <person name="Xun X."/>
            <person name="Sun Y."/>
            <person name="Guo X."/>
            <person name="Huan P."/>
            <person name="Dong B."/>
            <person name="Zhang L."/>
            <person name="Hu X."/>
            <person name="Sun X."/>
            <person name="Wang J."/>
            <person name="Zhao C."/>
            <person name="Wang Y."/>
            <person name="Wang D."/>
            <person name="Huang X."/>
            <person name="Wang R."/>
            <person name="Lv J."/>
            <person name="Li Y."/>
            <person name="Zhang Z."/>
            <person name="Liu B."/>
            <person name="Lu W."/>
            <person name="Hui Y."/>
            <person name="Liang J."/>
            <person name="Zhou Z."/>
            <person name="Hou R."/>
            <person name="Li X."/>
            <person name="Liu Y."/>
            <person name="Li H."/>
            <person name="Ning X."/>
            <person name="Lin Y."/>
            <person name="Zhao L."/>
            <person name="Xing Q."/>
            <person name="Dou J."/>
            <person name="Li Y."/>
            <person name="Mao J."/>
            <person name="Guo H."/>
            <person name="Dou H."/>
            <person name="Li T."/>
            <person name="Mu C."/>
            <person name="Jiang W."/>
            <person name="Fu Q."/>
            <person name="Fu X."/>
            <person name="Miao Y."/>
            <person name="Liu J."/>
            <person name="Yu Q."/>
            <person name="Li R."/>
            <person name="Liao H."/>
            <person name="Li X."/>
            <person name="Kong Y."/>
            <person name="Jiang Z."/>
            <person name="Chourrout D."/>
            <person name="Li R."/>
            <person name="Bao Z."/>
        </authorList>
    </citation>
    <scope>NUCLEOTIDE SEQUENCE [LARGE SCALE GENOMIC DNA]</scope>
    <source>
        <strain evidence="10 11">PY_sf001</strain>
    </source>
</reference>
<dbReference type="SUPFAM" id="SSF50978">
    <property type="entry name" value="WD40 repeat-like"/>
    <property type="match status" value="1"/>
</dbReference>